<reference evidence="1 2" key="1">
    <citation type="submission" date="2022-11" db="EMBL/GenBank/DDBJ databases">
        <title>Mucor velutinosus strain NIH1002 WGS.</title>
        <authorList>
            <person name="Subramanian P."/>
            <person name="Mullikin J.C."/>
            <person name="Segre J.A."/>
            <person name="Zelazny A.M."/>
        </authorList>
    </citation>
    <scope>NUCLEOTIDE SEQUENCE [LARGE SCALE GENOMIC DNA]</scope>
    <source>
        <strain evidence="1 2">NIH1002</strain>
    </source>
</reference>
<name>A0AAN7DCQ8_9FUNG</name>
<proteinExistence type="predicted"/>
<evidence type="ECO:0000313" key="2">
    <source>
        <dbReference type="Proteomes" id="UP001304243"/>
    </source>
</evidence>
<comment type="caution">
    <text evidence="1">The sequence shown here is derived from an EMBL/GenBank/DDBJ whole genome shotgun (WGS) entry which is preliminary data.</text>
</comment>
<gene>
    <name evidence="1" type="ORF">ATC70_013328</name>
</gene>
<sequence>MHSLCLCLLRKCWSHYCSGMKEDCDVVLAASAALEDILDDDDDVRFVAVGLSAYHSFTFVRLLGGMHIECKDTMEAVVTN</sequence>
<protein>
    <submittedName>
        <fullName evidence="1">Uncharacterized protein</fullName>
    </submittedName>
</protein>
<accession>A0AAN7DCQ8</accession>
<dbReference type="RefSeq" id="XP_064678751.1">
    <property type="nucleotide sequence ID" value="XM_064832492.1"/>
</dbReference>
<dbReference type="EMBL" id="JASEJX010000024">
    <property type="protein sequence ID" value="KAK4512085.1"/>
    <property type="molecule type" value="Genomic_DNA"/>
</dbReference>
<organism evidence="1 2">
    <name type="scientific">Mucor velutinosus</name>
    <dbReference type="NCBI Taxonomy" id="708070"/>
    <lineage>
        <taxon>Eukaryota</taxon>
        <taxon>Fungi</taxon>
        <taxon>Fungi incertae sedis</taxon>
        <taxon>Mucoromycota</taxon>
        <taxon>Mucoromycotina</taxon>
        <taxon>Mucoromycetes</taxon>
        <taxon>Mucorales</taxon>
        <taxon>Mucorineae</taxon>
        <taxon>Mucoraceae</taxon>
        <taxon>Mucor</taxon>
    </lineage>
</organism>
<dbReference type="AlphaFoldDB" id="A0AAN7DCQ8"/>
<dbReference type="Proteomes" id="UP001304243">
    <property type="component" value="Unassembled WGS sequence"/>
</dbReference>
<keyword evidence="2" id="KW-1185">Reference proteome</keyword>
<evidence type="ECO:0000313" key="1">
    <source>
        <dbReference type="EMBL" id="KAK4512085.1"/>
    </source>
</evidence>
<dbReference type="GeneID" id="89957014"/>